<accession>A0A0D0B5N7</accession>
<keyword evidence="3" id="KW-1185">Reference proteome</keyword>
<proteinExistence type="predicted"/>
<name>A0A0D0B5N7_9AGAR</name>
<dbReference type="AlphaFoldDB" id="A0A0D0B5N7"/>
<feature type="compositionally biased region" description="Acidic residues" evidence="1">
    <location>
        <begin position="71"/>
        <end position="80"/>
    </location>
</feature>
<evidence type="ECO:0000256" key="1">
    <source>
        <dbReference type="SAM" id="MobiDB-lite"/>
    </source>
</evidence>
<evidence type="ECO:0000313" key="3">
    <source>
        <dbReference type="Proteomes" id="UP000053593"/>
    </source>
</evidence>
<reference evidence="2 3" key="1">
    <citation type="submission" date="2014-04" db="EMBL/GenBank/DDBJ databases">
        <title>Evolutionary Origins and Diversification of the Mycorrhizal Mutualists.</title>
        <authorList>
            <consortium name="DOE Joint Genome Institute"/>
            <consortium name="Mycorrhizal Genomics Consortium"/>
            <person name="Kohler A."/>
            <person name="Kuo A."/>
            <person name="Nagy L.G."/>
            <person name="Floudas D."/>
            <person name="Copeland A."/>
            <person name="Barry K.W."/>
            <person name="Cichocki N."/>
            <person name="Veneault-Fourrey C."/>
            <person name="LaButti K."/>
            <person name="Lindquist E.A."/>
            <person name="Lipzen A."/>
            <person name="Lundell T."/>
            <person name="Morin E."/>
            <person name="Murat C."/>
            <person name="Riley R."/>
            <person name="Ohm R."/>
            <person name="Sun H."/>
            <person name="Tunlid A."/>
            <person name="Henrissat B."/>
            <person name="Grigoriev I.V."/>
            <person name="Hibbett D.S."/>
            <person name="Martin F."/>
        </authorList>
    </citation>
    <scope>NUCLEOTIDE SEQUENCE [LARGE SCALE GENOMIC DNA]</scope>
    <source>
        <strain evidence="2 3">FD-317 M1</strain>
    </source>
</reference>
<dbReference type="EMBL" id="KN834784">
    <property type="protein sequence ID" value="KIK58675.1"/>
    <property type="molecule type" value="Genomic_DNA"/>
</dbReference>
<protein>
    <submittedName>
        <fullName evidence="2">Uncharacterized protein</fullName>
    </submittedName>
</protein>
<feature type="compositionally biased region" description="Low complexity" evidence="1">
    <location>
        <begin position="55"/>
        <end position="68"/>
    </location>
</feature>
<dbReference type="HOGENOM" id="CLU_2386387_0_0_1"/>
<organism evidence="2 3">
    <name type="scientific">Collybiopsis luxurians FD-317 M1</name>
    <dbReference type="NCBI Taxonomy" id="944289"/>
    <lineage>
        <taxon>Eukaryota</taxon>
        <taxon>Fungi</taxon>
        <taxon>Dikarya</taxon>
        <taxon>Basidiomycota</taxon>
        <taxon>Agaricomycotina</taxon>
        <taxon>Agaricomycetes</taxon>
        <taxon>Agaricomycetidae</taxon>
        <taxon>Agaricales</taxon>
        <taxon>Marasmiineae</taxon>
        <taxon>Omphalotaceae</taxon>
        <taxon>Collybiopsis</taxon>
        <taxon>Collybiopsis luxurians</taxon>
    </lineage>
</organism>
<gene>
    <name evidence="2" type="ORF">GYMLUDRAFT_246059</name>
</gene>
<sequence>MTLSFTFSRSLGPKIVSIQTYDYDDLNEYTIAEQDECKNPLSTTDPKPEVAQGDASNTNTANGSANSAPDLDLEDNEDEQGVPGNESVINLIAF</sequence>
<evidence type="ECO:0000313" key="2">
    <source>
        <dbReference type="EMBL" id="KIK58675.1"/>
    </source>
</evidence>
<dbReference type="Proteomes" id="UP000053593">
    <property type="component" value="Unassembled WGS sequence"/>
</dbReference>
<feature type="region of interest" description="Disordered" evidence="1">
    <location>
        <begin position="35"/>
        <end position="87"/>
    </location>
</feature>